<gene>
    <name evidence="2" type="ORF">BS50DRAFT_568952</name>
</gene>
<evidence type="ECO:0000313" key="2">
    <source>
        <dbReference type="EMBL" id="PSN73413.1"/>
    </source>
</evidence>
<protein>
    <submittedName>
        <fullName evidence="2">Uncharacterized protein</fullName>
    </submittedName>
</protein>
<keyword evidence="3" id="KW-1185">Reference proteome</keyword>
<accession>A0A2T2P748</accession>
<dbReference type="AlphaFoldDB" id="A0A2T2P748"/>
<reference evidence="2 3" key="1">
    <citation type="journal article" date="2018" name="Front. Microbiol.">
        <title>Genome-Wide Analysis of Corynespora cassiicola Leaf Fall Disease Putative Effectors.</title>
        <authorList>
            <person name="Lopez D."/>
            <person name="Ribeiro S."/>
            <person name="Label P."/>
            <person name="Fumanal B."/>
            <person name="Venisse J.S."/>
            <person name="Kohler A."/>
            <person name="de Oliveira R.R."/>
            <person name="Labutti K."/>
            <person name="Lipzen A."/>
            <person name="Lail K."/>
            <person name="Bauer D."/>
            <person name="Ohm R.A."/>
            <person name="Barry K.W."/>
            <person name="Spatafora J."/>
            <person name="Grigoriev I.V."/>
            <person name="Martin F.M."/>
            <person name="Pujade-Renaud V."/>
        </authorList>
    </citation>
    <scope>NUCLEOTIDE SEQUENCE [LARGE SCALE GENOMIC DNA]</scope>
    <source>
        <strain evidence="2 3">Philippines</strain>
    </source>
</reference>
<feature type="region of interest" description="Disordered" evidence="1">
    <location>
        <begin position="61"/>
        <end position="83"/>
    </location>
</feature>
<proteinExistence type="predicted"/>
<evidence type="ECO:0000256" key="1">
    <source>
        <dbReference type="SAM" id="MobiDB-lite"/>
    </source>
</evidence>
<name>A0A2T2P748_CORCC</name>
<sequence>MCHATTRTCTICGQSSTRPPTLCRFAECNGYRVCEGDFSTNTWTEIKSTCSERCRKIERERGIKNEPSPEPMGPDDVQEESAV</sequence>
<evidence type="ECO:0000313" key="3">
    <source>
        <dbReference type="Proteomes" id="UP000240883"/>
    </source>
</evidence>
<dbReference type="EMBL" id="KZ678129">
    <property type="protein sequence ID" value="PSN73413.1"/>
    <property type="molecule type" value="Genomic_DNA"/>
</dbReference>
<dbReference type="Proteomes" id="UP000240883">
    <property type="component" value="Unassembled WGS sequence"/>
</dbReference>
<organism evidence="2 3">
    <name type="scientific">Corynespora cassiicola Philippines</name>
    <dbReference type="NCBI Taxonomy" id="1448308"/>
    <lineage>
        <taxon>Eukaryota</taxon>
        <taxon>Fungi</taxon>
        <taxon>Dikarya</taxon>
        <taxon>Ascomycota</taxon>
        <taxon>Pezizomycotina</taxon>
        <taxon>Dothideomycetes</taxon>
        <taxon>Pleosporomycetidae</taxon>
        <taxon>Pleosporales</taxon>
        <taxon>Corynesporascaceae</taxon>
        <taxon>Corynespora</taxon>
    </lineage>
</organism>